<dbReference type="EMBL" id="GBXM01101091">
    <property type="protein sequence ID" value="JAH07486.1"/>
    <property type="molecule type" value="Transcribed_RNA"/>
</dbReference>
<name>A0A0E9PS86_ANGAN</name>
<reference evidence="1" key="1">
    <citation type="submission" date="2014-11" db="EMBL/GenBank/DDBJ databases">
        <authorList>
            <person name="Amaro Gonzalez C."/>
        </authorList>
    </citation>
    <scope>NUCLEOTIDE SEQUENCE</scope>
</reference>
<proteinExistence type="predicted"/>
<sequence length="22" mass="2778">MQCTAYHFHLSTPEYPERRRRV</sequence>
<organism evidence="1">
    <name type="scientific">Anguilla anguilla</name>
    <name type="common">European freshwater eel</name>
    <name type="synonym">Muraena anguilla</name>
    <dbReference type="NCBI Taxonomy" id="7936"/>
    <lineage>
        <taxon>Eukaryota</taxon>
        <taxon>Metazoa</taxon>
        <taxon>Chordata</taxon>
        <taxon>Craniata</taxon>
        <taxon>Vertebrata</taxon>
        <taxon>Euteleostomi</taxon>
        <taxon>Actinopterygii</taxon>
        <taxon>Neopterygii</taxon>
        <taxon>Teleostei</taxon>
        <taxon>Anguilliformes</taxon>
        <taxon>Anguillidae</taxon>
        <taxon>Anguilla</taxon>
    </lineage>
</organism>
<reference evidence="1" key="2">
    <citation type="journal article" date="2015" name="Fish Shellfish Immunol.">
        <title>Early steps in the European eel (Anguilla anguilla)-Vibrio vulnificus interaction in the gills: Role of the RtxA13 toxin.</title>
        <authorList>
            <person name="Callol A."/>
            <person name="Pajuelo D."/>
            <person name="Ebbesson L."/>
            <person name="Teles M."/>
            <person name="MacKenzie S."/>
            <person name="Amaro C."/>
        </authorList>
    </citation>
    <scope>NUCLEOTIDE SEQUENCE</scope>
</reference>
<accession>A0A0E9PS86</accession>
<evidence type="ECO:0000313" key="1">
    <source>
        <dbReference type="EMBL" id="JAH07486.1"/>
    </source>
</evidence>
<dbReference type="AlphaFoldDB" id="A0A0E9PS86"/>
<protein>
    <submittedName>
        <fullName evidence="1">Uncharacterized protein</fullName>
    </submittedName>
</protein>